<dbReference type="RefSeq" id="WP_038453765.1">
    <property type="nucleotide sequence ID" value="NZ_CP009043.1"/>
</dbReference>
<dbReference type="eggNOG" id="COG0600">
    <property type="taxonomic scope" value="Bacteria"/>
</dbReference>
<organism evidence="9 10">
    <name type="scientific">Campylobacter iguaniorum</name>
    <dbReference type="NCBI Taxonomy" id="1244531"/>
    <lineage>
        <taxon>Bacteria</taxon>
        <taxon>Pseudomonadati</taxon>
        <taxon>Campylobacterota</taxon>
        <taxon>Epsilonproteobacteria</taxon>
        <taxon>Campylobacterales</taxon>
        <taxon>Campylobacteraceae</taxon>
        <taxon>Campylobacter</taxon>
    </lineage>
</organism>
<evidence type="ECO:0000256" key="5">
    <source>
        <dbReference type="ARBA" id="ARBA00022989"/>
    </source>
</evidence>
<dbReference type="STRING" id="1244531.CIG2463D_0714"/>
<dbReference type="InterPro" id="IPR035906">
    <property type="entry name" value="MetI-like_sf"/>
</dbReference>
<comment type="subcellular location">
    <subcellularLocation>
        <location evidence="1 7">Cell membrane</location>
        <topology evidence="1 7">Multi-pass membrane protein</topology>
    </subcellularLocation>
</comment>
<comment type="similarity">
    <text evidence="7">Belongs to the binding-protein-dependent transport system permease family.</text>
</comment>
<dbReference type="InterPro" id="IPR000515">
    <property type="entry name" value="MetI-like"/>
</dbReference>
<dbReference type="GO" id="GO:0055085">
    <property type="term" value="P:transmembrane transport"/>
    <property type="evidence" value="ECO:0007669"/>
    <property type="project" value="InterPro"/>
</dbReference>
<dbReference type="SUPFAM" id="SSF161098">
    <property type="entry name" value="MetI-like"/>
    <property type="match status" value="1"/>
</dbReference>
<evidence type="ECO:0000256" key="2">
    <source>
        <dbReference type="ARBA" id="ARBA00022448"/>
    </source>
</evidence>
<dbReference type="GO" id="GO:0005886">
    <property type="term" value="C:plasma membrane"/>
    <property type="evidence" value="ECO:0007669"/>
    <property type="project" value="UniProtKB-SubCell"/>
</dbReference>
<feature type="transmembrane region" description="Helical" evidence="7">
    <location>
        <begin position="88"/>
        <end position="108"/>
    </location>
</feature>
<evidence type="ECO:0000313" key="9">
    <source>
        <dbReference type="EMBL" id="AII14559.1"/>
    </source>
</evidence>
<keyword evidence="2 7" id="KW-0813">Transport</keyword>
<dbReference type="Pfam" id="PF00528">
    <property type="entry name" value="BPD_transp_1"/>
    <property type="match status" value="1"/>
</dbReference>
<dbReference type="Gene3D" id="1.10.3720.10">
    <property type="entry name" value="MetI-like"/>
    <property type="match status" value="1"/>
</dbReference>
<feature type="transmembrane region" description="Helical" evidence="7">
    <location>
        <begin position="55"/>
        <end position="76"/>
    </location>
</feature>
<dbReference type="PANTHER" id="PTHR30151">
    <property type="entry name" value="ALKANE SULFONATE ABC TRANSPORTER-RELATED, MEMBRANE SUBUNIT"/>
    <property type="match status" value="1"/>
</dbReference>
<dbReference type="Proteomes" id="UP000028486">
    <property type="component" value="Chromosome"/>
</dbReference>
<gene>
    <name evidence="9" type="ORF">CIG1485E_0713</name>
</gene>
<dbReference type="PANTHER" id="PTHR30151:SF0">
    <property type="entry name" value="ABC TRANSPORTER PERMEASE PROTEIN MJ0413-RELATED"/>
    <property type="match status" value="1"/>
</dbReference>
<evidence type="ECO:0000313" key="10">
    <source>
        <dbReference type="Proteomes" id="UP000028486"/>
    </source>
</evidence>
<evidence type="ECO:0000256" key="4">
    <source>
        <dbReference type="ARBA" id="ARBA00022692"/>
    </source>
</evidence>
<feature type="transmembrane region" description="Helical" evidence="7">
    <location>
        <begin position="177"/>
        <end position="197"/>
    </location>
</feature>
<keyword evidence="4 7" id="KW-0812">Transmembrane</keyword>
<evidence type="ECO:0000256" key="6">
    <source>
        <dbReference type="ARBA" id="ARBA00023136"/>
    </source>
</evidence>
<evidence type="ECO:0000256" key="7">
    <source>
        <dbReference type="RuleBase" id="RU363032"/>
    </source>
</evidence>
<dbReference type="HOGENOM" id="CLU_046113_1_1_7"/>
<feature type="transmembrane region" description="Helical" evidence="7">
    <location>
        <begin position="154"/>
        <end position="171"/>
    </location>
</feature>
<evidence type="ECO:0000259" key="8">
    <source>
        <dbReference type="PROSITE" id="PS50928"/>
    </source>
</evidence>
<name>A0A076FFC6_9BACT</name>
<sequence length="245" mass="26933">MKYFYQFLTIFALLGLWQLGSDELIPTPKESFIALGELLQKGILQIGIIDSLYRYFWGLAAGLSGGIFIGFIFGLFPKISSAFDPIINLLRPVSPIAWVPLVLIVFGIGDKPTIFIISYAVFFPVLLLASKAVQDVPKELIIVSKNFGASKWQVLSGVIFPSSFLMLISGLKLAASLAWINLVVGEMLGAQTGLGYLIIDARNQLRLDIVLAVICVIGAVGWAINQLFCLIEKQISRKFGYDKNL</sequence>
<feature type="domain" description="ABC transmembrane type-1" evidence="8">
    <location>
        <begin position="48"/>
        <end position="228"/>
    </location>
</feature>
<dbReference type="AlphaFoldDB" id="A0A076FFC6"/>
<dbReference type="KEGG" id="caj:CIG1485E_0713"/>
<reference evidence="10" key="1">
    <citation type="journal article" date="2014" name="Genome Announc.">
        <title>Complete Genome Sequence of Campylobacter iguaniorum Strain 1485ET, Isolated from a Bearded Dragon (Pogona vitticeps).</title>
        <authorList>
            <person name="Gilbert M.J."/>
            <person name="Miller W.G."/>
            <person name="Yee E."/>
            <person name="Kik M."/>
            <person name="Wagenaar J.A."/>
            <person name="Duim B."/>
        </authorList>
    </citation>
    <scope>NUCLEOTIDE SEQUENCE [LARGE SCALE GENOMIC DNA]</scope>
    <source>
        <strain evidence="10">1485E</strain>
    </source>
</reference>
<keyword evidence="3" id="KW-1003">Cell membrane</keyword>
<evidence type="ECO:0000256" key="3">
    <source>
        <dbReference type="ARBA" id="ARBA00022475"/>
    </source>
</evidence>
<keyword evidence="10" id="KW-1185">Reference proteome</keyword>
<dbReference type="EMBL" id="CP009043">
    <property type="protein sequence ID" value="AII14559.1"/>
    <property type="molecule type" value="Genomic_DNA"/>
</dbReference>
<dbReference type="PROSITE" id="PS50928">
    <property type="entry name" value="ABC_TM1"/>
    <property type="match status" value="1"/>
</dbReference>
<evidence type="ECO:0000256" key="1">
    <source>
        <dbReference type="ARBA" id="ARBA00004651"/>
    </source>
</evidence>
<dbReference type="OrthoDB" id="5322475at2"/>
<proteinExistence type="inferred from homology"/>
<feature type="transmembrane region" description="Helical" evidence="7">
    <location>
        <begin position="114"/>
        <end position="133"/>
    </location>
</feature>
<feature type="transmembrane region" description="Helical" evidence="7">
    <location>
        <begin position="209"/>
        <end position="228"/>
    </location>
</feature>
<dbReference type="CDD" id="cd06261">
    <property type="entry name" value="TM_PBP2"/>
    <property type="match status" value="1"/>
</dbReference>
<keyword evidence="5 7" id="KW-1133">Transmembrane helix</keyword>
<keyword evidence="6 7" id="KW-0472">Membrane</keyword>
<accession>A0A076FFC6</accession>
<protein>
    <submittedName>
        <fullName evidence="9">Nitrate/sulfonate/bicarbonate ABC transporter, permease protein</fullName>
    </submittedName>
</protein>